<reference evidence="2 3" key="1">
    <citation type="submission" date="2016-08" db="EMBL/GenBank/DDBJ databases">
        <title>Analysis of Carbohydrate Active Enzymes in Thermogemmatispora T81 Reveals Carbohydrate Degradation Ability.</title>
        <authorList>
            <person name="Tomazini A."/>
            <person name="Lal S."/>
            <person name="Stott M."/>
            <person name="Henrissat B."/>
            <person name="Polikarpov I."/>
            <person name="Sparling R."/>
            <person name="Levin D.B."/>
        </authorList>
    </citation>
    <scope>NUCLEOTIDE SEQUENCE [LARGE SCALE GENOMIC DNA]</scope>
    <source>
        <strain evidence="2 3">T81</strain>
    </source>
</reference>
<organism evidence="2 3">
    <name type="scientific">Thermogemmatispora tikiterensis</name>
    <dbReference type="NCBI Taxonomy" id="1825093"/>
    <lineage>
        <taxon>Bacteria</taxon>
        <taxon>Bacillati</taxon>
        <taxon>Chloroflexota</taxon>
        <taxon>Ktedonobacteria</taxon>
        <taxon>Thermogemmatisporales</taxon>
        <taxon>Thermogemmatisporaceae</taxon>
        <taxon>Thermogemmatispora</taxon>
    </lineage>
</organism>
<keyword evidence="1" id="KW-1133">Transmembrane helix</keyword>
<gene>
    <name evidence="2" type="ORF">A4R35_08770</name>
</gene>
<evidence type="ECO:0000256" key="1">
    <source>
        <dbReference type="SAM" id="Phobius"/>
    </source>
</evidence>
<evidence type="ECO:0000313" key="2">
    <source>
        <dbReference type="EMBL" id="RAQ95624.1"/>
    </source>
</evidence>
<protein>
    <submittedName>
        <fullName evidence="2">Uncharacterized protein</fullName>
    </submittedName>
</protein>
<keyword evidence="1" id="KW-0472">Membrane</keyword>
<feature type="transmembrane region" description="Helical" evidence="1">
    <location>
        <begin position="28"/>
        <end position="47"/>
    </location>
</feature>
<dbReference type="Proteomes" id="UP000248706">
    <property type="component" value="Unassembled WGS sequence"/>
</dbReference>
<proteinExistence type="predicted"/>
<accession>A0A328VKH8</accession>
<name>A0A328VKH8_9CHLR</name>
<dbReference type="AlphaFoldDB" id="A0A328VKH8"/>
<dbReference type="RefSeq" id="WP_112428504.1">
    <property type="nucleotide sequence ID" value="NZ_MCIF01000002.1"/>
</dbReference>
<comment type="caution">
    <text evidence="2">The sequence shown here is derived from an EMBL/GenBank/DDBJ whole genome shotgun (WGS) entry which is preliminary data.</text>
</comment>
<keyword evidence="3" id="KW-1185">Reference proteome</keyword>
<evidence type="ECO:0000313" key="3">
    <source>
        <dbReference type="Proteomes" id="UP000248706"/>
    </source>
</evidence>
<dbReference type="EMBL" id="MCIF01000002">
    <property type="protein sequence ID" value="RAQ95624.1"/>
    <property type="molecule type" value="Genomic_DNA"/>
</dbReference>
<keyword evidence="1" id="KW-0812">Transmembrane</keyword>
<dbReference type="OrthoDB" id="151928at2"/>
<sequence>MHFGKLWQPGSIEGDLPVIRFPAAPDALAARLMVCSFPLLVFALALLRLGPLVALAADSPGHSHDHRSVPHLLQQPWHTGSNCVHR</sequence>